<name>A0ABR2M4U9_9ASPA</name>
<dbReference type="Proteomes" id="UP001412067">
    <property type="component" value="Unassembled WGS sequence"/>
</dbReference>
<evidence type="ECO:0000256" key="1">
    <source>
        <dbReference type="SAM" id="MobiDB-lite"/>
    </source>
</evidence>
<dbReference type="EMBL" id="JBBWWR010000012">
    <property type="protein sequence ID" value="KAK8958996.1"/>
    <property type="molecule type" value="Genomic_DNA"/>
</dbReference>
<proteinExistence type="predicted"/>
<organism evidence="2 3">
    <name type="scientific">Platanthera guangdongensis</name>
    <dbReference type="NCBI Taxonomy" id="2320717"/>
    <lineage>
        <taxon>Eukaryota</taxon>
        <taxon>Viridiplantae</taxon>
        <taxon>Streptophyta</taxon>
        <taxon>Embryophyta</taxon>
        <taxon>Tracheophyta</taxon>
        <taxon>Spermatophyta</taxon>
        <taxon>Magnoliopsida</taxon>
        <taxon>Liliopsida</taxon>
        <taxon>Asparagales</taxon>
        <taxon>Orchidaceae</taxon>
        <taxon>Orchidoideae</taxon>
        <taxon>Orchideae</taxon>
        <taxon>Orchidinae</taxon>
        <taxon>Platanthera</taxon>
    </lineage>
</organism>
<reference evidence="2 3" key="1">
    <citation type="journal article" date="2022" name="Nat. Plants">
        <title>Genomes of leafy and leafless Platanthera orchids illuminate the evolution of mycoheterotrophy.</title>
        <authorList>
            <person name="Li M.H."/>
            <person name="Liu K.W."/>
            <person name="Li Z."/>
            <person name="Lu H.C."/>
            <person name="Ye Q.L."/>
            <person name="Zhang D."/>
            <person name="Wang J.Y."/>
            <person name="Li Y.F."/>
            <person name="Zhong Z.M."/>
            <person name="Liu X."/>
            <person name="Yu X."/>
            <person name="Liu D.K."/>
            <person name="Tu X.D."/>
            <person name="Liu B."/>
            <person name="Hao Y."/>
            <person name="Liao X.Y."/>
            <person name="Jiang Y.T."/>
            <person name="Sun W.H."/>
            <person name="Chen J."/>
            <person name="Chen Y.Q."/>
            <person name="Ai Y."/>
            <person name="Zhai J.W."/>
            <person name="Wu S.S."/>
            <person name="Zhou Z."/>
            <person name="Hsiao Y.Y."/>
            <person name="Wu W.L."/>
            <person name="Chen Y.Y."/>
            <person name="Lin Y.F."/>
            <person name="Hsu J.L."/>
            <person name="Li C.Y."/>
            <person name="Wang Z.W."/>
            <person name="Zhao X."/>
            <person name="Zhong W.Y."/>
            <person name="Ma X.K."/>
            <person name="Ma L."/>
            <person name="Huang J."/>
            <person name="Chen G.Z."/>
            <person name="Huang M.Z."/>
            <person name="Huang L."/>
            <person name="Peng D.H."/>
            <person name="Luo Y.B."/>
            <person name="Zou S.Q."/>
            <person name="Chen S.P."/>
            <person name="Lan S."/>
            <person name="Tsai W.C."/>
            <person name="Van de Peer Y."/>
            <person name="Liu Z.J."/>
        </authorList>
    </citation>
    <scope>NUCLEOTIDE SEQUENCE [LARGE SCALE GENOMIC DNA]</scope>
    <source>
        <strain evidence="2">Lor288</strain>
    </source>
</reference>
<evidence type="ECO:0000313" key="2">
    <source>
        <dbReference type="EMBL" id="KAK8958996.1"/>
    </source>
</evidence>
<evidence type="ECO:0000313" key="3">
    <source>
        <dbReference type="Proteomes" id="UP001412067"/>
    </source>
</evidence>
<comment type="caution">
    <text evidence="2">The sequence shown here is derived from an EMBL/GenBank/DDBJ whole genome shotgun (WGS) entry which is preliminary data.</text>
</comment>
<keyword evidence="3" id="KW-1185">Reference proteome</keyword>
<feature type="compositionally biased region" description="Low complexity" evidence="1">
    <location>
        <begin position="137"/>
        <end position="150"/>
    </location>
</feature>
<gene>
    <name evidence="2" type="ORF">KSP40_PGU018743</name>
</gene>
<sequence>MCHWGPMYGPESDCGPLPNWDHMMMHFPQEGDHLVLAGVVSLTHPAVAFHPPQQTEAVNFSTYLWHDVSASSLQASSLPPLSLEAASTSNPVETPKILRPSITISSGGLKELQEVSNPIRLRNLRASPGNASSAVDSVSGPSDSTSSSSSAGRFGWKLPGINALTRTWSNAK</sequence>
<protein>
    <submittedName>
        <fullName evidence="2">Uncharacterized protein</fullName>
    </submittedName>
</protein>
<feature type="region of interest" description="Disordered" evidence="1">
    <location>
        <begin position="124"/>
        <end position="156"/>
    </location>
</feature>
<accession>A0ABR2M4U9</accession>